<proteinExistence type="predicted"/>
<evidence type="ECO:0000313" key="1">
    <source>
        <dbReference type="EMBL" id="PAB60634.1"/>
    </source>
</evidence>
<accession>A0A267MM03</accession>
<dbReference type="Proteomes" id="UP000216024">
    <property type="component" value="Unassembled WGS sequence"/>
</dbReference>
<dbReference type="Pfam" id="PF06949">
    <property type="entry name" value="DUF1292"/>
    <property type="match status" value="1"/>
</dbReference>
<protein>
    <recommendedName>
        <fullName evidence="3">DUF1292 domain-containing protein</fullName>
    </recommendedName>
</protein>
<dbReference type="EMBL" id="NIBG01000002">
    <property type="protein sequence ID" value="PAB60634.1"/>
    <property type="molecule type" value="Genomic_DNA"/>
</dbReference>
<reference evidence="1 2" key="1">
    <citation type="submission" date="2017-06" db="EMBL/GenBank/DDBJ databases">
        <title>Draft genome sequence of anaerobic fermentative bacterium Anaeromicrobium sediminis DY2726D isolated from West Pacific Ocean sediments.</title>
        <authorList>
            <person name="Zeng X."/>
        </authorList>
    </citation>
    <scope>NUCLEOTIDE SEQUENCE [LARGE SCALE GENOMIC DNA]</scope>
    <source>
        <strain evidence="1 2">DY2726D</strain>
    </source>
</reference>
<sequence length="81" mass="9525">MDKMEEKNIITFMGEDGKAVELQLVERLKIEDDEYVLFAPVGEDDDAYVYRVTIEDGKESYEGVEDDDEFERVLEEYESLF</sequence>
<dbReference type="AlphaFoldDB" id="A0A267MM03"/>
<evidence type="ECO:0008006" key="3">
    <source>
        <dbReference type="Google" id="ProtNLM"/>
    </source>
</evidence>
<dbReference type="OrthoDB" id="1955140at2"/>
<organism evidence="1 2">
    <name type="scientific">Anaeromicrobium sediminis</name>
    <dbReference type="NCBI Taxonomy" id="1478221"/>
    <lineage>
        <taxon>Bacteria</taxon>
        <taxon>Bacillati</taxon>
        <taxon>Bacillota</taxon>
        <taxon>Clostridia</taxon>
        <taxon>Peptostreptococcales</taxon>
        <taxon>Thermotaleaceae</taxon>
        <taxon>Anaeromicrobium</taxon>
    </lineage>
</organism>
<gene>
    <name evidence="1" type="ORF">CCE28_03580</name>
</gene>
<keyword evidence="2" id="KW-1185">Reference proteome</keyword>
<comment type="caution">
    <text evidence="1">The sequence shown here is derived from an EMBL/GenBank/DDBJ whole genome shotgun (WGS) entry which is preliminary data.</text>
</comment>
<dbReference type="InterPro" id="IPR009711">
    <property type="entry name" value="UPF0473"/>
</dbReference>
<evidence type="ECO:0000313" key="2">
    <source>
        <dbReference type="Proteomes" id="UP000216024"/>
    </source>
</evidence>
<name>A0A267MM03_9FIRM</name>